<dbReference type="STRING" id="133412.A0A1R1XDQ6"/>
<dbReference type="InterPro" id="IPR015943">
    <property type="entry name" value="WD40/YVTN_repeat-like_dom_sf"/>
</dbReference>
<keyword evidence="4" id="KW-0967">Endosome</keyword>
<feature type="repeat" description="WD" evidence="5">
    <location>
        <begin position="208"/>
        <end position="240"/>
    </location>
</feature>
<keyword evidence="9" id="KW-0808">Transferase</keyword>
<evidence type="ECO:0000256" key="1">
    <source>
        <dbReference type="ARBA" id="ARBA00004220"/>
    </source>
</evidence>
<evidence type="ECO:0000256" key="4">
    <source>
        <dbReference type="ARBA" id="ARBA00022753"/>
    </source>
</evidence>
<feature type="domain" description="ARMC9 CTLH-like" evidence="8">
    <location>
        <begin position="90"/>
        <end position="150"/>
    </location>
</feature>
<dbReference type="Pfam" id="PF00400">
    <property type="entry name" value="WD40"/>
    <property type="match status" value="2"/>
</dbReference>
<dbReference type="InterPro" id="IPR056327">
    <property type="entry name" value="ARMC9_CTLH-like_dom"/>
</dbReference>
<dbReference type="InterPro" id="IPR036322">
    <property type="entry name" value="WD40_repeat_dom_sf"/>
</dbReference>
<keyword evidence="7" id="KW-0175">Coiled coil</keyword>
<keyword evidence="5" id="KW-0853">WD repeat</keyword>
<feature type="coiled-coil region" evidence="7">
    <location>
        <begin position="167"/>
        <end position="194"/>
    </location>
</feature>
<dbReference type="PROSITE" id="PS50294">
    <property type="entry name" value="WD_REPEATS_REGION"/>
    <property type="match status" value="1"/>
</dbReference>
<dbReference type="GO" id="GO:0031902">
    <property type="term" value="C:late endosome membrane"/>
    <property type="evidence" value="ECO:0007669"/>
    <property type="project" value="UniProtKB-SubCell"/>
</dbReference>
<dbReference type="PANTHER" id="PTHR13083:SF3">
    <property type="entry name" value="WD REPEAT-CONTAINING PROTEIN 91"/>
    <property type="match status" value="1"/>
</dbReference>
<name>A0A1R1XDQ6_9FUNG</name>
<dbReference type="Gene3D" id="2.130.10.10">
    <property type="entry name" value="YVTN repeat-like/Quinoprotein amine dehydrogenase"/>
    <property type="match status" value="2"/>
</dbReference>
<evidence type="ECO:0000313" key="9">
    <source>
        <dbReference type="EMBL" id="OMJ12738.1"/>
    </source>
</evidence>
<sequence length="533" mass="60842">MSLNSRKLTSEEQKKLDIEKYEGEIYYSERYYDDEFEYRHVTLPEPLRKYLPNPNRIMQEKEWRGLGVRQSPGWEHYMVHAVNKNKPDVILSFFKKYGTELAKDADWIPWLAITYIPDPNKRPEYEASFTEDWINALKLSLTDFINSLFKIIETPKILNFESDRIEKLNLQTDIDILKSEIISLKNKITALKSTSVKSTSFIPYNSLFLEHSSFITFCQFSPDGSKIASIDEENFLKVWSHTGDILPPVSRLFDNNVYCMAWDHLHPHLLYLYFDSGSVFAFNVNNKVLHHHFDLPDPNNNLVFKMQTNPVNSNIAIITRPLSSKKNHCLFVYDTITNSLVSKKKIEFANSAELVDLEFNHNGTLIAATISSGEIIIYDLTSDNPVIFISTNSKATLDINGNNSLHNGDKIISGAFSFDENSFFLLTQSGKLQQWSIHKKDTSLISESLLGLHNLNIRSSSESISSTKGELTNYFPNSYKSGSTASADKYRSLICALKPQSERVTALDFDSTGRYVLSSCQDGTVRVATVFKQ</sequence>
<dbReference type="GO" id="GO:0051898">
    <property type="term" value="P:negative regulation of phosphatidylinositol 3-kinase/protein kinase B signal transduction"/>
    <property type="evidence" value="ECO:0007669"/>
    <property type="project" value="InterPro"/>
</dbReference>
<keyword evidence="9" id="KW-0418">Kinase</keyword>
<dbReference type="GO" id="GO:0051301">
    <property type="term" value="P:cell division"/>
    <property type="evidence" value="ECO:0007669"/>
    <property type="project" value="UniProtKB-UniRule"/>
</dbReference>
<dbReference type="PANTHER" id="PTHR13083">
    <property type="entry name" value="WD REPEAT-CONTAINING PROTEIN 91"/>
    <property type="match status" value="1"/>
</dbReference>
<dbReference type="Pfam" id="PF01111">
    <property type="entry name" value="CKS"/>
    <property type="match status" value="1"/>
</dbReference>
<dbReference type="EMBL" id="LSSN01003821">
    <property type="protein sequence ID" value="OMJ12738.1"/>
    <property type="molecule type" value="Genomic_DNA"/>
</dbReference>
<comment type="subcellular location">
    <subcellularLocation>
        <location evidence="1">Early endosome membrane</location>
        <topology evidence="1">Peripheral membrane protein</topology>
    </subcellularLocation>
    <subcellularLocation>
        <location evidence="2">Late endosome membrane</location>
    </subcellularLocation>
</comment>
<evidence type="ECO:0000256" key="5">
    <source>
        <dbReference type="PROSITE-ProRule" id="PRU00221"/>
    </source>
</evidence>
<keyword evidence="10" id="KW-1185">Reference proteome</keyword>
<dbReference type="Pfam" id="PF23138">
    <property type="entry name" value="CTLH_Armc9"/>
    <property type="match status" value="1"/>
</dbReference>
<dbReference type="Proteomes" id="UP000187283">
    <property type="component" value="Unassembled WGS sequence"/>
</dbReference>
<comment type="caution">
    <text evidence="9">The sequence shown here is derived from an EMBL/GenBank/DDBJ whole genome shotgun (WGS) entry which is preliminary data.</text>
</comment>
<comment type="function">
    <text evidence="6">Binds to the catalytic subunit of the cyclin dependent kinases and is essential for their biological function.</text>
</comment>
<accession>A0A1R1XDQ6</accession>
<evidence type="ECO:0000256" key="2">
    <source>
        <dbReference type="ARBA" id="ARBA00004414"/>
    </source>
</evidence>
<proteinExistence type="inferred from homology"/>
<dbReference type="SUPFAM" id="SSF55637">
    <property type="entry name" value="Cell cycle regulatory proteins"/>
    <property type="match status" value="1"/>
</dbReference>
<organism evidence="9 10">
    <name type="scientific">Smittium culicis</name>
    <dbReference type="NCBI Taxonomy" id="133412"/>
    <lineage>
        <taxon>Eukaryota</taxon>
        <taxon>Fungi</taxon>
        <taxon>Fungi incertae sedis</taxon>
        <taxon>Zoopagomycota</taxon>
        <taxon>Kickxellomycotina</taxon>
        <taxon>Harpellomycetes</taxon>
        <taxon>Harpellales</taxon>
        <taxon>Legeriomycetaceae</taxon>
        <taxon>Smittium</taxon>
    </lineage>
</organism>
<dbReference type="InterPro" id="IPR001680">
    <property type="entry name" value="WD40_rpt"/>
</dbReference>
<dbReference type="GO" id="GO:0016301">
    <property type="term" value="F:kinase activity"/>
    <property type="evidence" value="ECO:0007669"/>
    <property type="project" value="UniProtKB-KW"/>
</dbReference>
<protein>
    <recommendedName>
        <fullName evidence="6">Cyclin-dependent kinases regulatory subunit</fullName>
    </recommendedName>
</protein>
<dbReference type="InterPro" id="IPR036858">
    <property type="entry name" value="Cyclin-dep_kinase_reg-sub_sf"/>
</dbReference>
<keyword evidence="6" id="KW-0131">Cell cycle</keyword>
<dbReference type="SMART" id="SM00320">
    <property type="entry name" value="WD40"/>
    <property type="match status" value="3"/>
</dbReference>
<dbReference type="InterPro" id="IPR000789">
    <property type="entry name" value="Cyclin-dep_kinase_reg-sub"/>
</dbReference>
<dbReference type="GO" id="GO:0016538">
    <property type="term" value="F:cyclin-dependent protein serine/threonine kinase regulator activity"/>
    <property type="evidence" value="ECO:0007669"/>
    <property type="project" value="InterPro"/>
</dbReference>
<evidence type="ECO:0000256" key="7">
    <source>
        <dbReference type="SAM" id="Coils"/>
    </source>
</evidence>
<dbReference type="PROSITE" id="PS50082">
    <property type="entry name" value="WD_REPEATS_2"/>
    <property type="match status" value="1"/>
</dbReference>
<evidence type="ECO:0000256" key="3">
    <source>
        <dbReference type="ARBA" id="ARBA00006128"/>
    </source>
</evidence>
<dbReference type="InterPro" id="IPR039724">
    <property type="entry name" value="WDR91"/>
</dbReference>
<dbReference type="SMART" id="SM01084">
    <property type="entry name" value="CKS"/>
    <property type="match status" value="1"/>
</dbReference>
<comment type="similarity">
    <text evidence="3">Belongs to the WD repeat WDR91 family.</text>
</comment>
<dbReference type="PRINTS" id="PR00296">
    <property type="entry name" value="CYCLINKINASE"/>
</dbReference>
<dbReference type="Gene3D" id="3.30.170.10">
    <property type="entry name" value="Cyclin-dependent kinase, regulatory subunit"/>
    <property type="match status" value="1"/>
</dbReference>
<dbReference type="AlphaFoldDB" id="A0A1R1XDQ6"/>
<evidence type="ECO:0000313" key="10">
    <source>
        <dbReference type="Proteomes" id="UP000187283"/>
    </source>
</evidence>
<keyword evidence="6" id="KW-0132">Cell division</keyword>
<dbReference type="OrthoDB" id="193023at2759"/>
<evidence type="ECO:0000256" key="6">
    <source>
        <dbReference type="RuleBase" id="RU311113"/>
    </source>
</evidence>
<gene>
    <name evidence="9" type="ORF">AYI70_g8934</name>
</gene>
<dbReference type="GO" id="GO:0045022">
    <property type="term" value="P:early endosome to late endosome transport"/>
    <property type="evidence" value="ECO:0007669"/>
    <property type="project" value="InterPro"/>
</dbReference>
<reference evidence="9 10" key="1">
    <citation type="submission" date="2017-01" db="EMBL/GenBank/DDBJ databases">
        <authorList>
            <person name="Mah S.A."/>
            <person name="Swanson W.J."/>
            <person name="Moy G.W."/>
            <person name="Vacquier V.D."/>
        </authorList>
    </citation>
    <scope>NUCLEOTIDE SEQUENCE [LARGE SCALE GENOMIC DNA]</scope>
    <source>
        <strain evidence="9 10">GSMNP</strain>
    </source>
</reference>
<dbReference type="GO" id="GO:0141039">
    <property type="term" value="F:phosphatidylinositol 3-kinase inhibitor activity"/>
    <property type="evidence" value="ECO:0007669"/>
    <property type="project" value="InterPro"/>
</dbReference>
<comment type="similarity">
    <text evidence="6">Belongs to the CKS family.</text>
</comment>
<dbReference type="SUPFAM" id="SSF50978">
    <property type="entry name" value="WD40 repeat-like"/>
    <property type="match status" value="1"/>
</dbReference>
<dbReference type="GO" id="GO:0031901">
    <property type="term" value="C:early endosome membrane"/>
    <property type="evidence" value="ECO:0007669"/>
    <property type="project" value="UniProtKB-SubCell"/>
</dbReference>
<evidence type="ECO:0000259" key="8">
    <source>
        <dbReference type="Pfam" id="PF23138"/>
    </source>
</evidence>